<feature type="region of interest" description="Disordered" evidence="2">
    <location>
        <begin position="433"/>
        <end position="453"/>
    </location>
</feature>
<dbReference type="GO" id="GO:0015562">
    <property type="term" value="F:efflux transmembrane transporter activity"/>
    <property type="evidence" value="ECO:0007669"/>
    <property type="project" value="InterPro"/>
</dbReference>
<dbReference type="InterPro" id="IPR010131">
    <property type="entry name" value="MdtP/NodT-like"/>
</dbReference>
<feature type="signal peptide" evidence="3">
    <location>
        <begin position="1"/>
        <end position="37"/>
    </location>
</feature>
<keyword evidence="3" id="KW-0732">Signal</keyword>
<feature type="compositionally biased region" description="Basic and acidic residues" evidence="2">
    <location>
        <begin position="436"/>
        <end position="445"/>
    </location>
</feature>
<dbReference type="Gene3D" id="1.20.1600.10">
    <property type="entry name" value="Outer membrane efflux proteins (OEP)"/>
    <property type="match status" value="1"/>
</dbReference>
<evidence type="ECO:0000313" key="4">
    <source>
        <dbReference type="EMBL" id="AMO68342.1"/>
    </source>
</evidence>
<dbReference type="EMBL" id="CP014544">
    <property type="protein sequence ID" value="AMO68342.1"/>
    <property type="molecule type" value="Genomic_DNA"/>
</dbReference>
<evidence type="ECO:0000313" key="5">
    <source>
        <dbReference type="Proteomes" id="UP000074119"/>
    </source>
</evidence>
<gene>
    <name evidence="4" type="ORF">AZF00_08500</name>
</gene>
<dbReference type="STRING" id="1470434.AZF00_08500"/>
<dbReference type="PANTHER" id="PTHR30203">
    <property type="entry name" value="OUTER MEMBRANE CATION EFFLUX PROTEIN"/>
    <property type="match status" value="1"/>
</dbReference>
<dbReference type="SUPFAM" id="SSF56954">
    <property type="entry name" value="Outer membrane efflux proteins (OEP)"/>
    <property type="match status" value="1"/>
</dbReference>
<evidence type="ECO:0000256" key="1">
    <source>
        <dbReference type="ARBA" id="ARBA00007613"/>
    </source>
</evidence>
<reference evidence="4 5" key="1">
    <citation type="submission" date="2015-12" db="EMBL/GenBank/DDBJ databases">
        <authorList>
            <person name="Shamseldin A."/>
            <person name="Moawad H."/>
            <person name="Abd El-Rahim W.M."/>
            <person name="Sadowsky M.J."/>
        </authorList>
    </citation>
    <scope>NUCLEOTIDE SEQUENCE [LARGE SCALE GENOMIC DNA]</scope>
    <source>
        <strain evidence="4 5">SM2</strain>
    </source>
</reference>
<dbReference type="InterPro" id="IPR003423">
    <property type="entry name" value="OMP_efflux"/>
</dbReference>
<dbReference type="Pfam" id="PF02321">
    <property type="entry name" value="OEP"/>
    <property type="match status" value="2"/>
</dbReference>
<dbReference type="PANTHER" id="PTHR30203:SF24">
    <property type="entry name" value="BLR4935 PROTEIN"/>
    <property type="match status" value="1"/>
</dbReference>
<feature type="chain" id="PRO_5007275021" evidence="3">
    <location>
        <begin position="38"/>
        <end position="453"/>
    </location>
</feature>
<name>A0A127M536_9GAMM</name>
<sequence>MLAMPTRPSFGGWNRRVLSARCILCCLLFAFSSGLSAALPALSLADAVQRSLAQNPRLKVFPFRAAALQGQAETAKLRPAYELGVDAENLGGSGEFAGVDGAELTVALSSVIEMGDKRAARQGLVSNSYAVLEATRQVESLALLGEVTRRYVAVLTAQKKVALAAEDVELAEESLAVVAKRAKAGATPEVEVKRAQAASAQAKLSLLAEQQHFAYLKMALAALWASTTPDFNAVQGDLFQFGADVGFESLYTKLEKNPAIEVFAAESRLKEAELRLARTEARADISWSFGVRQFQANNDTALLAGFSVPLFSGKRNSGAIKTAYAEKNQILIQREAALLELHTQLYRAFYSRQQAIVAVKTLGITIIPALEQALSATQTAYEGGRYGYLDYVSARQELLAARRGRIEAAAAALQYGAEIEQLTGQSLSAQALRANHRAEAHDDRANTYSGTFQ</sequence>
<dbReference type="RefSeq" id="WP_040802704.1">
    <property type="nucleotide sequence ID" value="NZ_CP014544.1"/>
</dbReference>
<organism evidence="4 5">
    <name type="scientific">Zhongshania aliphaticivorans</name>
    <dbReference type="NCBI Taxonomy" id="1470434"/>
    <lineage>
        <taxon>Bacteria</taxon>
        <taxon>Pseudomonadati</taxon>
        <taxon>Pseudomonadota</taxon>
        <taxon>Gammaproteobacteria</taxon>
        <taxon>Cellvibrionales</taxon>
        <taxon>Spongiibacteraceae</taxon>
        <taxon>Zhongshania</taxon>
    </lineage>
</organism>
<evidence type="ECO:0000256" key="3">
    <source>
        <dbReference type="SAM" id="SignalP"/>
    </source>
</evidence>
<comment type="similarity">
    <text evidence="1">Belongs to the outer membrane factor (OMF) (TC 1.B.17) family.</text>
</comment>
<dbReference type="KEGG" id="zal:AZF00_08500"/>
<accession>A0A127M536</accession>
<proteinExistence type="inferred from homology"/>
<dbReference type="AlphaFoldDB" id="A0A127M536"/>
<protein>
    <submittedName>
        <fullName evidence="4">RND transporter</fullName>
    </submittedName>
</protein>
<dbReference type="Proteomes" id="UP000074119">
    <property type="component" value="Chromosome"/>
</dbReference>
<evidence type="ECO:0000256" key="2">
    <source>
        <dbReference type="SAM" id="MobiDB-lite"/>
    </source>
</evidence>